<reference evidence="3 4" key="1">
    <citation type="submission" date="2016-08" db="EMBL/GenBank/DDBJ databases">
        <title>Analysis of Carbohydrate Active Enzymes in Thermogemmatispora T81 Reveals Carbohydrate Degradation Ability.</title>
        <authorList>
            <person name="Tomazini A."/>
            <person name="Lal S."/>
            <person name="Stott M."/>
            <person name="Henrissat B."/>
            <person name="Polikarpov I."/>
            <person name="Sparling R."/>
            <person name="Levin D.B."/>
        </authorList>
    </citation>
    <scope>NUCLEOTIDE SEQUENCE [LARGE SCALE GENOMIC DNA]</scope>
    <source>
        <strain evidence="3 4">T81</strain>
    </source>
</reference>
<dbReference type="PANTHER" id="PTHR46018:SF2">
    <property type="entry name" value="ZINC PHOSPHODIESTERASE ELAC PROTEIN 1"/>
    <property type="match status" value="1"/>
</dbReference>
<protein>
    <recommendedName>
        <fullName evidence="2">Metallo-beta-lactamase domain-containing protein</fullName>
    </recommendedName>
</protein>
<dbReference type="Gene3D" id="3.60.15.10">
    <property type="entry name" value="Ribonuclease Z/Hydroxyacylglutathione hydrolase-like"/>
    <property type="match status" value="1"/>
</dbReference>
<accession>A0A328VMA8</accession>
<evidence type="ECO:0000259" key="2">
    <source>
        <dbReference type="Pfam" id="PF12706"/>
    </source>
</evidence>
<proteinExistence type="predicted"/>
<dbReference type="InterPro" id="IPR036866">
    <property type="entry name" value="RibonucZ/Hydroxyglut_hydro"/>
</dbReference>
<comment type="caution">
    <text evidence="3">The sequence shown here is derived from an EMBL/GenBank/DDBJ whole genome shotgun (WGS) entry which is preliminary data.</text>
</comment>
<dbReference type="AlphaFoldDB" id="A0A328VMA8"/>
<dbReference type="SUPFAM" id="SSF56281">
    <property type="entry name" value="Metallo-hydrolase/oxidoreductase"/>
    <property type="match status" value="1"/>
</dbReference>
<dbReference type="Proteomes" id="UP000248706">
    <property type="component" value="Unassembled WGS sequence"/>
</dbReference>
<dbReference type="CDD" id="cd07715">
    <property type="entry name" value="TaR3-like_MBL-fold"/>
    <property type="match status" value="1"/>
</dbReference>
<dbReference type="GO" id="GO:0042781">
    <property type="term" value="F:3'-tRNA processing endoribonuclease activity"/>
    <property type="evidence" value="ECO:0007669"/>
    <property type="project" value="TreeGrafter"/>
</dbReference>
<dbReference type="RefSeq" id="WP_189361880.1">
    <property type="nucleotide sequence ID" value="NZ_MCIF01000002.1"/>
</dbReference>
<organism evidence="3 4">
    <name type="scientific">Thermogemmatispora tikiterensis</name>
    <dbReference type="NCBI Taxonomy" id="1825093"/>
    <lineage>
        <taxon>Bacteria</taxon>
        <taxon>Bacillati</taxon>
        <taxon>Chloroflexota</taxon>
        <taxon>Ktedonobacteria</taxon>
        <taxon>Thermogemmatisporales</taxon>
        <taxon>Thermogemmatisporaceae</taxon>
        <taxon>Thermogemmatispora</taxon>
    </lineage>
</organism>
<keyword evidence="1" id="KW-0378">Hydrolase</keyword>
<keyword evidence="4" id="KW-1185">Reference proteome</keyword>
<dbReference type="Pfam" id="PF12706">
    <property type="entry name" value="Lactamase_B_2"/>
    <property type="match status" value="1"/>
</dbReference>
<keyword evidence="1" id="KW-0255">Endonuclease</keyword>
<evidence type="ECO:0000256" key="1">
    <source>
        <dbReference type="ARBA" id="ARBA00022759"/>
    </source>
</evidence>
<name>A0A328VMA8_9CHLR</name>
<feature type="domain" description="Metallo-beta-lactamase" evidence="2">
    <location>
        <begin position="43"/>
        <end position="269"/>
    </location>
</feature>
<evidence type="ECO:0000313" key="4">
    <source>
        <dbReference type="Proteomes" id="UP000248706"/>
    </source>
</evidence>
<sequence>MAEKPRFRVRFWGVRGSYPVPGTQTLRYGGNTACVEVDASGRTLVLDAGSGIIALGDSLLRRSNGNALHIALLITHAHGDHLLGLPFFAPLYEPTVSIDFFGPRLAGRDVEGLVVPIMSPPYFPVDIRQLPSQRAFYTLEDNMWIIWKPGYKQPLLLQEHQAAWEPPPLPTEVRVHARFTTLHPQNGSLLYAIEHAGRRLIYATDLEWGEEYQSEMLAFLERADLLIHDAQYTPEDYQHARRGFGHSTYEMAATVAQLARVRELVLFHHEPTYDDQKLERIESATRRQFSRSRLAREAMEIDLLVSP</sequence>
<dbReference type="PANTHER" id="PTHR46018">
    <property type="entry name" value="ZINC PHOSPHODIESTERASE ELAC PROTEIN 1"/>
    <property type="match status" value="1"/>
</dbReference>
<dbReference type="InterPro" id="IPR001279">
    <property type="entry name" value="Metallo-B-lactamas"/>
</dbReference>
<evidence type="ECO:0000313" key="3">
    <source>
        <dbReference type="EMBL" id="RAQ96930.1"/>
    </source>
</evidence>
<dbReference type="EMBL" id="MCIF01000002">
    <property type="protein sequence ID" value="RAQ96930.1"/>
    <property type="molecule type" value="Genomic_DNA"/>
</dbReference>
<keyword evidence="1" id="KW-0540">Nuclease</keyword>
<gene>
    <name evidence="3" type="ORF">A4R35_15440</name>
</gene>